<evidence type="ECO:0000313" key="1">
    <source>
        <dbReference type="EMBL" id="TWA74133.1"/>
    </source>
</evidence>
<protein>
    <submittedName>
        <fullName evidence="1">Lar family restriction alleviation protein</fullName>
    </submittedName>
</protein>
<reference evidence="1 2" key="1">
    <citation type="submission" date="2019-06" db="EMBL/GenBank/DDBJ databases">
        <title>Genomic Encyclopedia of Type Strains, Phase IV (KMG-V): Genome sequencing to study the core and pangenomes of soil and plant-associated prokaryotes.</title>
        <authorList>
            <person name="Whitman W."/>
        </authorList>
    </citation>
    <scope>NUCLEOTIDE SEQUENCE [LARGE SCALE GENOMIC DNA]</scope>
    <source>
        <strain evidence="1 2">BR 11796</strain>
    </source>
</reference>
<dbReference type="Pfam" id="PF14354">
    <property type="entry name" value="Lar_restr_allev"/>
    <property type="match status" value="1"/>
</dbReference>
<dbReference type="InterPro" id="IPR019908">
    <property type="entry name" value="Toxin_RalR"/>
</dbReference>
<dbReference type="NCBIfam" id="TIGR03655">
    <property type="entry name" value="anti_R_Lar"/>
    <property type="match status" value="1"/>
</dbReference>
<dbReference type="Proteomes" id="UP000316083">
    <property type="component" value="Unassembled WGS sequence"/>
</dbReference>
<comment type="caution">
    <text evidence="1">The sequence shown here is derived from an EMBL/GenBank/DDBJ whole genome shotgun (WGS) entry which is preliminary data.</text>
</comment>
<proteinExistence type="predicted"/>
<accession>A0A560BNE3</accession>
<name>A0A560BNE3_AZOBR</name>
<evidence type="ECO:0000313" key="2">
    <source>
        <dbReference type="Proteomes" id="UP000316083"/>
    </source>
</evidence>
<dbReference type="AlphaFoldDB" id="A0A560BNE3"/>
<dbReference type="EMBL" id="VITF01000001">
    <property type="protein sequence ID" value="TWA74133.1"/>
    <property type="molecule type" value="Genomic_DNA"/>
</dbReference>
<organism evidence="1 2">
    <name type="scientific">Azospirillum brasilense</name>
    <dbReference type="NCBI Taxonomy" id="192"/>
    <lineage>
        <taxon>Bacteria</taxon>
        <taxon>Pseudomonadati</taxon>
        <taxon>Pseudomonadota</taxon>
        <taxon>Alphaproteobacteria</taxon>
        <taxon>Rhodospirillales</taxon>
        <taxon>Azospirillaceae</taxon>
        <taxon>Azospirillum</taxon>
    </lineage>
</organism>
<dbReference type="RefSeq" id="WP_145671786.1">
    <property type="nucleotide sequence ID" value="NZ_VITF01000001.1"/>
</dbReference>
<sequence>MTDKTELLPCPFCGSNRITVWNIRDGQQAVCKDCHAEGAPAFNGPGDDKTHAAAIAAWNRRPAVEAAPDLTETLEAAHMLLVQEYGSYGQDEPETRIIKKLGALLSAARAVSAPAAAPGGVEGWTAIPNCVIHGLLVGIEDAIKTFEHGKTRAKTKSDRGSQQLGIYHLECPLHRLKAVIEKQSISASPAAPAAQSGDGILWCAHVQGPDDVHPARDYSHAVEMCDMFNAISERCNFGFKPDDIRYVRSVAYPAIWPWGAASHAEGLASAPAPREA</sequence>
<gene>
    <name evidence="1" type="ORF">FBZ82_101148</name>
</gene>